<gene>
    <name evidence="2" type="ORF">EWM64_g7788</name>
</gene>
<evidence type="ECO:0000256" key="1">
    <source>
        <dbReference type="SAM" id="MobiDB-lite"/>
    </source>
</evidence>
<feature type="region of interest" description="Disordered" evidence="1">
    <location>
        <begin position="76"/>
        <end position="96"/>
    </location>
</feature>
<reference evidence="2 3" key="1">
    <citation type="submission" date="2019-02" db="EMBL/GenBank/DDBJ databases">
        <title>Genome sequencing of the rare red list fungi Hericium alpestre (H. flagellum).</title>
        <authorList>
            <person name="Buettner E."/>
            <person name="Kellner H."/>
        </authorList>
    </citation>
    <scope>NUCLEOTIDE SEQUENCE [LARGE SCALE GENOMIC DNA]</scope>
    <source>
        <strain evidence="2 3">DSM 108284</strain>
    </source>
</reference>
<name>A0A4Y9ZQ93_9AGAM</name>
<dbReference type="EMBL" id="SFCI01001274">
    <property type="protein sequence ID" value="TFY76227.1"/>
    <property type="molecule type" value="Genomic_DNA"/>
</dbReference>
<dbReference type="AlphaFoldDB" id="A0A4Y9ZQ93"/>
<evidence type="ECO:0000313" key="2">
    <source>
        <dbReference type="EMBL" id="TFY76227.1"/>
    </source>
</evidence>
<comment type="caution">
    <text evidence="2">The sequence shown here is derived from an EMBL/GenBank/DDBJ whole genome shotgun (WGS) entry which is preliminary data.</text>
</comment>
<proteinExistence type="predicted"/>
<protein>
    <submittedName>
        <fullName evidence="2">Uncharacterized protein</fullName>
    </submittedName>
</protein>
<sequence length="198" mass="21657">MARASSSHAAASGEVPHFLFSFLDPDDLDMYDLALASWGLMDDEHTDDSATWQQATAQPVFSVNPQVPVALQKVPAAHATKGPSSTAPSTTSRHPMSCHRLSTVHECHAVGHRLQFQHLRKARTALVCHALRTLTMKTHFTETFGVFHVHTVRIHVSIFRLRTARTLDTGYSSVLSMVLGNVIITASASTWTTIGKTS</sequence>
<keyword evidence="3" id="KW-1185">Reference proteome</keyword>
<organism evidence="2 3">
    <name type="scientific">Hericium alpestre</name>
    <dbReference type="NCBI Taxonomy" id="135208"/>
    <lineage>
        <taxon>Eukaryota</taxon>
        <taxon>Fungi</taxon>
        <taxon>Dikarya</taxon>
        <taxon>Basidiomycota</taxon>
        <taxon>Agaricomycotina</taxon>
        <taxon>Agaricomycetes</taxon>
        <taxon>Russulales</taxon>
        <taxon>Hericiaceae</taxon>
        <taxon>Hericium</taxon>
    </lineage>
</organism>
<evidence type="ECO:0000313" key="3">
    <source>
        <dbReference type="Proteomes" id="UP000298061"/>
    </source>
</evidence>
<dbReference type="Proteomes" id="UP000298061">
    <property type="component" value="Unassembled WGS sequence"/>
</dbReference>
<feature type="compositionally biased region" description="Polar residues" evidence="1">
    <location>
        <begin position="82"/>
        <end position="94"/>
    </location>
</feature>
<accession>A0A4Y9ZQ93</accession>